<feature type="signal peptide" evidence="1">
    <location>
        <begin position="1"/>
        <end position="24"/>
    </location>
</feature>
<dbReference type="AlphaFoldDB" id="A0A255Z996"/>
<reference evidence="2 3" key="1">
    <citation type="submission" date="2017-07" db="EMBL/GenBank/DDBJ databases">
        <title>Niveispirillum cyanobacteriorum sp. nov., isolated from cyanobacterial aggregates in a eutrophic lake.</title>
        <authorList>
            <person name="Cai H."/>
        </authorList>
    </citation>
    <scope>NUCLEOTIDE SEQUENCE [LARGE SCALE GENOMIC DNA]</scope>
    <source>
        <strain evidence="3">TH1-14</strain>
    </source>
</reference>
<gene>
    <name evidence="2" type="ORF">CHU95_00020</name>
</gene>
<dbReference type="Gene3D" id="3.40.50.150">
    <property type="entry name" value="Vaccinia Virus protein VP39"/>
    <property type="match status" value="1"/>
</dbReference>
<dbReference type="GO" id="GO:0032259">
    <property type="term" value="P:methylation"/>
    <property type="evidence" value="ECO:0007669"/>
    <property type="project" value="UniProtKB-KW"/>
</dbReference>
<dbReference type="EMBL" id="NOXU01000003">
    <property type="protein sequence ID" value="OYQ38009.1"/>
    <property type="molecule type" value="Genomic_DNA"/>
</dbReference>
<proteinExistence type="predicted"/>
<organism evidence="2 3">
    <name type="scientific">Niveispirillum lacus</name>
    <dbReference type="NCBI Taxonomy" id="1981099"/>
    <lineage>
        <taxon>Bacteria</taxon>
        <taxon>Pseudomonadati</taxon>
        <taxon>Pseudomonadota</taxon>
        <taxon>Alphaproteobacteria</taxon>
        <taxon>Rhodospirillales</taxon>
        <taxon>Azospirillaceae</taxon>
        <taxon>Niveispirillum</taxon>
    </lineage>
</organism>
<dbReference type="SUPFAM" id="SSF53335">
    <property type="entry name" value="S-adenosyl-L-methionine-dependent methyltransferases"/>
    <property type="match status" value="1"/>
</dbReference>
<keyword evidence="1" id="KW-0732">Signal</keyword>
<comment type="caution">
    <text evidence="2">The sequence shown here is derived from an EMBL/GenBank/DDBJ whole genome shotgun (WGS) entry which is preliminary data.</text>
</comment>
<evidence type="ECO:0000256" key="1">
    <source>
        <dbReference type="SAM" id="SignalP"/>
    </source>
</evidence>
<keyword evidence="2" id="KW-0808">Transferase</keyword>
<dbReference type="PIRSF" id="PIRSF031679">
    <property type="entry name" value="Mtase_Alr7345_prd"/>
    <property type="match status" value="1"/>
</dbReference>
<keyword evidence="3" id="KW-1185">Reference proteome</keyword>
<name>A0A255Z996_9PROT</name>
<dbReference type="InterPro" id="IPR016980">
    <property type="entry name" value="S-AdoMet-dep_MeTrfase_Alr7345"/>
</dbReference>
<sequence>MISKKTVPLLLAAALCMPLLPVQAADSPSMQVAAAPLRDLLPPILAGNHRSDANKARDQWRHPVETLEFFGVEPGMSVVEIWPGGGWYTEVLGPLLNNNGRYIAATADPNGASANTLAAIQRFKDKLAARPDLYSNTQVTGFGSKALDFVPAGSVDRVLTFRNVHNWMGAGWAEDAFKAMFKALKPGGVLGVVEHRASTDKPQDPKAVSGYVREDHVIKLATDAGFKLVAMSEINSNPRDTKDHPKGVWTLPPTLTLKDQDRDKYLAIGESDRMTLRFVKPAN</sequence>
<dbReference type="InterPro" id="IPR029063">
    <property type="entry name" value="SAM-dependent_MTases_sf"/>
</dbReference>
<dbReference type="Proteomes" id="UP000216998">
    <property type="component" value="Unassembled WGS sequence"/>
</dbReference>
<accession>A0A255Z996</accession>
<protein>
    <submittedName>
        <fullName evidence="2">Methyltransferase</fullName>
    </submittedName>
</protein>
<evidence type="ECO:0000313" key="2">
    <source>
        <dbReference type="EMBL" id="OYQ38009.1"/>
    </source>
</evidence>
<evidence type="ECO:0000313" key="3">
    <source>
        <dbReference type="Proteomes" id="UP000216998"/>
    </source>
</evidence>
<keyword evidence="2" id="KW-0489">Methyltransferase</keyword>
<feature type="chain" id="PRO_5012377861" evidence="1">
    <location>
        <begin position="25"/>
        <end position="283"/>
    </location>
</feature>
<dbReference type="GO" id="GO:0008168">
    <property type="term" value="F:methyltransferase activity"/>
    <property type="evidence" value="ECO:0007669"/>
    <property type="project" value="UniProtKB-KW"/>
</dbReference>
<dbReference type="RefSeq" id="WP_094452476.1">
    <property type="nucleotide sequence ID" value="NZ_NOXU01000003.1"/>
</dbReference>
<dbReference type="OrthoDB" id="9801692at2"/>